<name>A0A6A4VDX8_AMPAM</name>
<dbReference type="InterPro" id="IPR036812">
    <property type="entry name" value="NAD(P)_OxRdtase_dom_sf"/>
</dbReference>
<dbReference type="PANTHER" id="PTHR11732">
    <property type="entry name" value="ALDO/KETO REDUCTASE"/>
    <property type="match status" value="1"/>
</dbReference>
<gene>
    <name evidence="8" type="primary">DDBX</name>
    <name evidence="8" type="ORF">FJT64_009309</name>
</gene>
<dbReference type="InterPro" id="IPR018170">
    <property type="entry name" value="Aldo/ket_reductase_CS"/>
</dbReference>
<evidence type="ECO:0000256" key="2">
    <source>
        <dbReference type="ARBA" id="ARBA00022857"/>
    </source>
</evidence>
<comment type="similarity">
    <text evidence="1">Belongs to the aldo/keto reductase family.</text>
</comment>
<dbReference type="GO" id="GO:0016491">
    <property type="term" value="F:oxidoreductase activity"/>
    <property type="evidence" value="ECO:0007669"/>
    <property type="project" value="UniProtKB-KW"/>
</dbReference>
<evidence type="ECO:0000256" key="5">
    <source>
        <dbReference type="PIRSR" id="PIRSR000097-2"/>
    </source>
</evidence>
<dbReference type="PIRSF" id="PIRSF000097">
    <property type="entry name" value="AKR"/>
    <property type="match status" value="1"/>
</dbReference>
<keyword evidence="9" id="KW-1185">Reference proteome</keyword>
<evidence type="ECO:0000313" key="9">
    <source>
        <dbReference type="Proteomes" id="UP000440578"/>
    </source>
</evidence>
<dbReference type="SUPFAM" id="SSF51430">
    <property type="entry name" value="NAD(P)-linked oxidoreductase"/>
    <property type="match status" value="1"/>
</dbReference>
<dbReference type="Pfam" id="PF00248">
    <property type="entry name" value="Aldo_ket_red"/>
    <property type="match status" value="1"/>
</dbReference>
<evidence type="ECO:0000259" key="7">
    <source>
        <dbReference type="Pfam" id="PF00248"/>
    </source>
</evidence>
<protein>
    <submittedName>
        <fullName evidence="8">Dihydrodiol dehydrogenase 3</fullName>
    </submittedName>
</protein>
<dbReference type="PROSITE" id="PS00063">
    <property type="entry name" value="ALDOKETO_REDUCTASE_3"/>
    <property type="match status" value="1"/>
</dbReference>
<dbReference type="OrthoDB" id="416253at2759"/>
<dbReference type="PRINTS" id="PR00069">
    <property type="entry name" value="ALDKETRDTASE"/>
</dbReference>
<dbReference type="FunFam" id="3.20.20.100:FF:000006">
    <property type="entry name" value="Aldo-keto reductase family 1 member A1"/>
    <property type="match status" value="1"/>
</dbReference>
<proteinExistence type="inferred from homology"/>
<dbReference type="Proteomes" id="UP000440578">
    <property type="component" value="Unassembled WGS sequence"/>
</dbReference>
<dbReference type="InterPro" id="IPR023210">
    <property type="entry name" value="NADP_OxRdtase_dom"/>
</dbReference>
<evidence type="ECO:0000313" key="8">
    <source>
        <dbReference type="EMBL" id="KAF0292686.1"/>
    </source>
</evidence>
<dbReference type="EMBL" id="VIIS01001799">
    <property type="protein sequence ID" value="KAF0292686.1"/>
    <property type="molecule type" value="Genomic_DNA"/>
</dbReference>
<dbReference type="PROSITE" id="PS00062">
    <property type="entry name" value="ALDOKETO_REDUCTASE_2"/>
    <property type="match status" value="1"/>
</dbReference>
<reference evidence="8 9" key="1">
    <citation type="submission" date="2019-07" db="EMBL/GenBank/DDBJ databases">
        <title>Draft genome assembly of a fouling barnacle, Amphibalanus amphitrite (Darwin, 1854): The first reference genome for Thecostraca.</title>
        <authorList>
            <person name="Kim W."/>
        </authorList>
    </citation>
    <scope>NUCLEOTIDE SEQUENCE [LARGE SCALE GENOMIC DNA]</scope>
    <source>
        <strain evidence="8">SNU_AA5</strain>
        <tissue evidence="8">Soma without cirri and trophi</tissue>
    </source>
</reference>
<accession>A0A6A4VDX8</accession>
<feature type="active site" description="Proton donor" evidence="4">
    <location>
        <position position="49"/>
    </location>
</feature>
<sequence length="330" mass="36617">MATTLQLNSGHKMPLLGLGCWRAVGDEISTAVETALLAGYRHIDTAELYHNEADVGRGIRAAIATGKVKRSDVFVVTKLPSSAMRPERVEPCLRRSLAALGLDSVDLYLVHSPVGALERSELTSPPPEDGRMPLHHGTDLIAVWKEMERMVSLGLAKSIGVSNYNERQMRKTLAIATIPPAVLQVECHVYFQQLKMREFCKKHNIAITAYAPLASPGRKVLYEKRGVKIELPDLLNNPVVRLVAEKHKRTAAQVLLRFLVQQDIIVIPKSTNAGRIKENSDIFSFKLDELDMKALSLLDQGEAGRSFKFYDSFPGVDEHPEFPFPVKSTA</sequence>
<evidence type="ECO:0000256" key="3">
    <source>
        <dbReference type="ARBA" id="ARBA00023002"/>
    </source>
</evidence>
<comment type="caution">
    <text evidence="8">The sequence shown here is derived from an EMBL/GenBank/DDBJ whole genome shotgun (WGS) entry which is preliminary data.</text>
</comment>
<dbReference type="InterPro" id="IPR020471">
    <property type="entry name" value="AKR"/>
</dbReference>
<dbReference type="AlphaFoldDB" id="A0A6A4VDX8"/>
<evidence type="ECO:0000256" key="1">
    <source>
        <dbReference type="ARBA" id="ARBA00007905"/>
    </source>
</evidence>
<evidence type="ECO:0000256" key="6">
    <source>
        <dbReference type="PIRSR" id="PIRSR000097-3"/>
    </source>
</evidence>
<dbReference type="Gene3D" id="3.20.20.100">
    <property type="entry name" value="NADP-dependent oxidoreductase domain"/>
    <property type="match status" value="1"/>
</dbReference>
<organism evidence="8 9">
    <name type="scientific">Amphibalanus amphitrite</name>
    <name type="common">Striped barnacle</name>
    <name type="synonym">Balanus amphitrite</name>
    <dbReference type="NCBI Taxonomy" id="1232801"/>
    <lineage>
        <taxon>Eukaryota</taxon>
        <taxon>Metazoa</taxon>
        <taxon>Ecdysozoa</taxon>
        <taxon>Arthropoda</taxon>
        <taxon>Crustacea</taxon>
        <taxon>Multicrustacea</taxon>
        <taxon>Cirripedia</taxon>
        <taxon>Thoracica</taxon>
        <taxon>Thoracicalcarea</taxon>
        <taxon>Balanomorpha</taxon>
        <taxon>Balanoidea</taxon>
        <taxon>Balanidae</taxon>
        <taxon>Amphibalaninae</taxon>
        <taxon>Amphibalanus</taxon>
    </lineage>
</organism>
<feature type="domain" description="NADP-dependent oxidoreductase" evidence="7">
    <location>
        <begin position="26"/>
        <end position="295"/>
    </location>
</feature>
<keyword evidence="3" id="KW-0560">Oxidoreductase</keyword>
<keyword evidence="2" id="KW-0521">NADP</keyword>
<dbReference type="PROSITE" id="PS00798">
    <property type="entry name" value="ALDOKETO_REDUCTASE_1"/>
    <property type="match status" value="1"/>
</dbReference>
<feature type="site" description="Lowers pKa of active site Tyr" evidence="6">
    <location>
        <position position="78"/>
    </location>
</feature>
<feature type="binding site" evidence="5">
    <location>
        <position position="111"/>
    </location>
    <ligand>
        <name>substrate</name>
    </ligand>
</feature>
<evidence type="ECO:0000256" key="4">
    <source>
        <dbReference type="PIRSR" id="PIRSR000097-1"/>
    </source>
</evidence>